<sequence>MMAPTVKGTRNVLEACSATNVEKLVVVSSVAAACVDPNWPEDRLKDESCWSDKQICKEIESWYSLAKTEAEEMALEYGRKNGLHVVTLLPGLVVGPLLQTEVINTSIKVFKYIIKGGPDTMNNKFWPLVHVGDIADALLLVYEKAEPSERFICALEQMDITDIVALLKGKFPSYDYVDKTVDVDYKVAFAADKLRSLGWKPRSLEETLADGLQFLEKAGLLQEPCRLPFFYRMNAEE</sequence>
<keyword evidence="4" id="KW-1185">Reference proteome</keyword>
<evidence type="ECO:0000313" key="3">
    <source>
        <dbReference type="EMBL" id="KAG2635877.1"/>
    </source>
</evidence>
<keyword evidence="1" id="KW-0560">Oxidoreductase</keyword>
<name>A0A8T0VN77_PANVG</name>
<proteinExistence type="predicted"/>
<comment type="caution">
    <text evidence="3">The sequence shown here is derived from an EMBL/GenBank/DDBJ whole genome shotgun (WGS) entry which is preliminary data.</text>
</comment>
<accession>A0A8T0VN77</accession>
<dbReference type="PANTHER" id="PTHR10366:SF500">
    <property type="entry name" value="OS09G0491852 PROTEIN"/>
    <property type="match status" value="1"/>
</dbReference>
<dbReference type="PANTHER" id="PTHR10366">
    <property type="entry name" value="NAD DEPENDENT EPIMERASE/DEHYDRATASE"/>
    <property type="match status" value="1"/>
</dbReference>
<protein>
    <recommendedName>
        <fullName evidence="2">NAD-dependent epimerase/dehydratase domain-containing protein</fullName>
    </recommendedName>
</protein>
<dbReference type="InterPro" id="IPR001509">
    <property type="entry name" value="Epimerase_deHydtase"/>
</dbReference>
<dbReference type="PROSITE" id="PS51257">
    <property type="entry name" value="PROKAR_LIPOPROTEIN"/>
    <property type="match status" value="1"/>
</dbReference>
<reference evidence="3" key="1">
    <citation type="submission" date="2020-05" db="EMBL/GenBank/DDBJ databases">
        <title>WGS assembly of Panicum virgatum.</title>
        <authorList>
            <person name="Lovell J.T."/>
            <person name="Jenkins J."/>
            <person name="Shu S."/>
            <person name="Juenger T.E."/>
            <person name="Schmutz J."/>
        </authorList>
    </citation>
    <scope>NUCLEOTIDE SEQUENCE</scope>
    <source>
        <strain evidence="3">AP13</strain>
    </source>
</reference>
<dbReference type="Pfam" id="PF01370">
    <property type="entry name" value="Epimerase"/>
    <property type="match status" value="1"/>
</dbReference>
<evidence type="ECO:0000259" key="2">
    <source>
        <dbReference type="Pfam" id="PF01370"/>
    </source>
</evidence>
<organism evidence="3 4">
    <name type="scientific">Panicum virgatum</name>
    <name type="common">Blackwell switchgrass</name>
    <dbReference type="NCBI Taxonomy" id="38727"/>
    <lineage>
        <taxon>Eukaryota</taxon>
        <taxon>Viridiplantae</taxon>
        <taxon>Streptophyta</taxon>
        <taxon>Embryophyta</taxon>
        <taxon>Tracheophyta</taxon>
        <taxon>Spermatophyta</taxon>
        <taxon>Magnoliopsida</taxon>
        <taxon>Liliopsida</taxon>
        <taxon>Poales</taxon>
        <taxon>Poaceae</taxon>
        <taxon>PACMAD clade</taxon>
        <taxon>Panicoideae</taxon>
        <taxon>Panicodae</taxon>
        <taxon>Paniceae</taxon>
        <taxon>Panicinae</taxon>
        <taxon>Panicum</taxon>
        <taxon>Panicum sect. Hiantes</taxon>
    </lineage>
</organism>
<dbReference type="InterPro" id="IPR050425">
    <property type="entry name" value="NAD(P)_dehydrat-like"/>
</dbReference>
<feature type="domain" description="NAD-dependent epimerase/dehydratase" evidence="2">
    <location>
        <begin position="5"/>
        <end position="149"/>
    </location>
</feature>
<dbReference type="SUPFAM" id="SSF51735">
    <property type="entry name" value="NAD(P)-binding Rossmann-fold domains"/>
    <property type="match status" value="1"/>
</dbReference>
<dbReference type="GO" id="GO:0016616">
    <property type="term" value="F:oxidoreductase activity, acting on the CH-OH group of donors, NAD or NADP as acceptor"/>
    <property type="evidence" value="ECO:0007669"/>
    <property type="project" value="TreeGrafter"/>
</dbReference>
<dbReference type="AlphaFoldDB" id="A0A8T0VN77"/>
<evidence type="ECO:0000313" key="4">
    <source>
        <dbReference type="Proteomes" id="UP000823388"/>
    </source>
</evidence>
<dbReference type="InterPro" id="IPR036291">
    <property type="entry name" value="NAD(P)-bd_dom_sf"/>
</dbReference>
<gene>
    <name evidence="3" type="ORF">PVAP13_2NG388300</name>
</gene>
<dbReference type="Gene3D" id="3.40.50.720">
    <property type="entry name" value="NAD(P)-binding Rossmann-like Domain"/>
    <property type="match status" value="1"/>
</dbReference>
<dbReference type="EMBL" id="CM029040">
    <property type="protein sequence ID" value="KAG2635877.1"/>
    <property type="molecule type" value="Genomic_DNA"/>
</dbReference>
<dbReference type="Proteomes" id="UP000823388">
    <property type="component" value="Chromosome 2N"/>
</dbReference>
<evidence type="ECO:0000256" key="1">
    <source>
        <dbReference type="ARBA" id="ARBA00023002"/>
    </source>
</evidence>